<comment type="caution">
    <text evidence="2">The sequence shown here is derived from an EMBL/GenBank/DDBJ whole genome shotgun (WGS) entry which is preliminary data.</text>
</comment>
<feature type="region of interest" description="Disordered" evidence="1">
    <location>
        <begin position="1"/>
        <end position="27"/>
    </location>
</feature>
<dbReference type="PANTHER" id="PTHR47481:SF10">
    <property type="entry name" value="COPIA-LIKE POLYPROTEIN_RETROTRANSPOSON"/>
    <property type="match status" value="1"/>
</dbReference>
<feature type="region of interest" description="Disordered" evidence="1">
    <location>
        <begin position="337"/>
        <end position="377"/>
    </location>
</feature>
<feature type="compositionally biased region" description="Low complexity" evidence="1">
    <location>
        <begin position="469"/>
        <end position="485"/>
    </location>
</feature>
<dbReference type="Pfam" id="PF14223">
    <property type="entry name" value="Retrotran_gag_2"/>
    <property type="match status" value="1"/>
</dbReference>
<gene>
    <name evidence="2" type="ORF">D5086_0000195000</name>
</gene>
<proteinExistence type="predicted"/>
<dbReference type="PANTHER" id="PTHR47481">
    <property type="match status" value="1"/>
</dbReference>
<feature type="compositionally biased region" description="Polar residues" evidence="1">
    <location>
        <begin position="340"/>
        <end position="352"/>
    </location>
</feature>
<evidence type="ECO:0008006" key="3">
    <source>
        <dbReference type="Google" id="ProtNLM"/>
    </source>
</evidence>
<evidence type="ECO:0000313" key="2">
    <source>
        <dbReference type="EMBL" id="TKR99111.1"/>
    </source>
</evidence>
<feature type="compositionally biased region" description="Pro residues" evidence="1">
    <location>
        <begin position="13"/>
        <end position="24"/>
    </location>
</feature>
<feature type="region of interest" description="Disordered" evidence="1">
    <location>
        <begin position="408"/>
        <end position="538"/>
    </location>
</feature>
<feature type="region of interest" description="Disordered" evidence="1">
    <location>
        <begin position="248"/>
        <end position="311"/>
    </location>
</feature>
<feature type="compositionally biased region" description="Polar residues" evidence="1">
    <location>
        <begin position="437"/>
        <end position="452"/>
    </location>
</feature>
<protein>
    <recommendedName>
        <fullName evidence="3">Retrovirus-related Pol polyprotein from transposon TNT 1-94</fullName>
    </recommendedName>
</protein>
<feature type="compositionally biased region" description="Polar residues" evidence="1">
    <location>
        <begin position="263"/>
        <end position="274"/>
    </location>
</feature>
<feature type="compositionally biased region" description="Pro residues" evidence="1">
    <location>
        <begin position="486"/>
        <end position="503"/>
    </location>
</feature>
<feature type="compositionally biased region" description="Polar residues" evidence="1">
    <location>
        <begin position="298"/>
        <end position="311"/>
    </location>
</feature>
<dbReference type="AlphaFoldDB" id="A0A4U5PRB5"/>
<feature type="compositionally biased region" description="Basic and acidic residues" evidence="1">
    <location>
        <begin position="526"/>
        <end position="538"/>
    </location>
</feature>
<evidence type="ECO:0000256" key="1">
    <source>
        <dbReference type="SAM" id="MobiDB-lite"/>
    </source>
</evidence>
<accession>A0A4U5PRB5</accession>
<sequence>MTEHTSDSANSPSSPPPFRQPPKSHPSHPALAISNINTFIKVTLDIEKGLYITWSELFKIHARAYQVLDHIIPPSAAEMKQVTSLQDTDPNLWSRVDAIVLQWIYGTISEDLLNTILERDSTAALAWNRLRDIFSDNKNSRALYLEQEFSKVQMEQFADASSYCQHLKSLSDQLSNVGSPVTNERLVLQLVSGLTDAYASVGSQIRHGDSLPPFYKARSMLVLEETARTKKAAQTSSNSAFFVSPVTHSSGHTAGNPFHHRYNPTSNRSFTTRNSRGGGSGARSSKGRGRGNDRGGQLHQQQYAPRWQPMSSQQQQWFFPPWAGPWQPWATPPYPYPTTNHLSHQPSSQRQPSFLGPRPQQAHMAASTPQAQSSSAPTDIHAAMHTLSITPPDAQWYMDTGATSHMTANGGITPLLHSPDQPNPFEAQVYPTPLIDPSTQTTTPIQAKQTPLITPIPTSPVRALSPNQSTSPNRTLPSPSNSSPRPISPSPTDPPNSHSPPPSMDTAQAIPLDHPPHSPQMTTRSQHGDTRLIELAKL</sequence>
<feature type="compositionally biased region" description="Low complexity" evidence="1">
    <location>
        <begin position="365"/>
        <end position="377"/>
    </location>
</feature>
<reference evidence="2" key="1">
    <citation type="submission" date="2018-10" db="EMBL/GenBank/DDBJ databases">
        <title>Population genomic analysis revealed the cold adaptation of white poplar.</title>
        <authorList>
            <person name="Liu Y.-J."/>
        </authorList>
    </citation>
    <scope>NUCLEOTIDE SEQUENCE [LARGE SCALE GENOMIC DNA]</scope>
    <source>
        <strain evidence="2">PAL-ZL1</strain>
    </source>
</reference>
<name>A0A4U5PRB5_POPAL</name>
<organism evidence="2">
    <name type="scientific">Populus alba</name>
    <name type="common">White poplar</name>
    <dbReference type="NCBI Taxonomy" id="43335"/>
    <lineage>
        <taxon>Eukaryota</taxon>
        <taxon>Viridiplantae</taxon>
        <taxon>Streptophyta</taxon>
        <taxon>Embryophyta</taxon>
        <taxon>Tracheophyta</taxon>
        <taxon>Spermatophyta</taxon>
        <taxon>Magnoliopsida</taxon>
        <taxon>eudicotyledons</taxon>
        <taxon>Gunneridae</taxon>
        <taxon>Pentapetalae</taxon>
        <taxon>rosids</taxon>
        <taxon>fabids</taxon>
        <taxon>Malpighiales</taxon>
        <taxon>Salicaceae</taxon>
        <taxon>Saliceae</taxon>
        <taxon>Populus</taxon>
    </lineage>
</organism>
<dbReference type="STRING" id="43335.A0A4U5PRB5"/>
<dbReference type="EMBL" id="RCHU01000641">
    <property type="protein sequence ID" value="TKR99111.1"/>
    <property type="molecule type" value="Genomic_DNA"/>
</dbReference>